<keyword evidence="3" id="KW-1185">Reference proteome</keyword>
<dbReference type="Proteomes" id="UP001233999">
    <property type="component" value="Unassembled WGS sequence"/>
</dbReference>
<gene>
    <name evidence="2" type="ORF">L9F63_019090</name>
</gene>
<sequence>MGPEPDTQVKGGCKPYCRVSTPARNLIRGDWKRSFSAGRVNKRLTKEHNKKLYHATVESWKPGNNKIVCPNCGYKVQPVVKKMNNKVYRSPLGALCTVGCWPCLLPFAYFGNHIVNIYCSQCNQFLGTYDRKRNVLVEKNTTEIKSTSNVQSGVSEPVFCACKPDCQD</sequence>
<dbReference type="PROSITE" id="PS51837">
    <property type="entry name" value="LITAF"/>
    <property type="match status" value="1"/>
</dbReference>
<dbReference type="Pfam" id="PF10601">
    <property type="entry name" value="zf-LITAF-like"/>
    <property type="match status" value="1"/>
</dbReference>
<evidence type="ECO:0000259" key="1">
    <source>
        <dbReference type="PROSITE" id="PS51837"/>
    </source>
</evidence>
<proteinExistence type="predicted"/>
<organism evidence="2 3">
    <name type="scientific">Diploptera punctata</name>
    <name type="common">Pacific beetle cockroach</name>
    <dbReference type="NCBI Taxonomy" id="6984"/>
    <lineage>
        <taxon>Eukaryota</taxon>
        <taxon>Metazoa</taxon>
        <taxon>Ecdysozoa</taxon>
        <taxon>Arthropoda</taxon>
        <taxon>Hexapoda</taxon>
        <taxon>Insecta</taxon>
        <taxon>Pterygota</taxon>
        <taxon>Neoptera</taxon>
        <taxon>Polyneoptera</taxon>
        <taxon>Dictyoptera</taxon>
        <taxon>Blattodea</taxon>
        <taxon>Blaberoidea</taxon>
        <taxon>Blaberidae</taxon>
        <taxon>Diplopterinae</taxon>
        <taxon>Diploptera</taxon>
    </lineage>
</organism>
<dbReference type="SMART" id="SM00714">
    <property type="entry name" value="LITAF"/>
    <property type="match status" value="1"/>
</dbReference>
<accession>A0AAD7ZV03</accession>
<feature type="domain" description="LITAF" evidence="1">
    <location>
        <begin position="49"/>
        <end position="131"/>
    </location>
</feature>
<reference evidence="2" key="2">
    <citation type="submission" date="2023-05" db="EMBL/GenBank/DDBJ databases">
        <authorList>
            <person name="Fouks B."/>
        </authorList>
    </citation>
    <scope>NUCLEOTIDE SEQUENCE</scope>
    <source>
        <strain evidence="2">Stay&amp;Tobe</strain>
        <tissue evidence="2">Testes</tissue>
    </source>
</reference>
<comment type="caution">
    <text evidence="2">The sequence shown here is derived from an EMBL/GenBank/DDBJ whole genome shotgun (WGS) entry which is preliminary data.</text>
</comment>
<evidence type="ECO:0000313" key="3">
    <source>
        <dbReference type="Proteomes" id="UP001233999"/>
    </source>
</evidence>
<evidence type="ECO:0000313" key="2">
    <source>
        <dbReference type="EMBL" id="KAJ9587389.1"/>
    </source>
</evidence>
<dbReference type="InterPro" id="IPR006629">
    <property type="entry name" value="LITAF"/>
</dbReference>
<protein>
    <recommendedName>
        <fullName evidence="1">LITAF domain-containing protein</fullName>
    </recommendedName>
</protein>
<name>A0AAD7ZV03_DIPPU</name>
<reference evidence="2" key="1">
    <citation type="journal article" date="2023" name="IScience">
        <title>Live-bearing cockroach genome reveals convergent evolutionary mechanisms linked to viviparity in insects and beyond.</title>
        <authorList>
            <person name="Fouks B."/>
            <person name="Harrison M.C."/>
            <person name="Mikhailova A.A."/>
            <person name="Marchal E."/>
            <person name="English S."/>
            <person name="Carruthers M."/>
            <person name="Jennings E.C."/>
            <person name="Chiamaka E.L."/>
            <person name="Frigard R.A."/>
            <person name="Pippel M."/>
            <person name="Attardo G.M."/>
            <person name="Benoit J.B."/>
            <person name="Bornberg-Bauer E."/>
            <person name="Tobe S.S."/>
        </authorList>
    </citation>
    <scope>NUCLEOTIDE SEQUENCE</scope>
    <source>
        <strain evidence="2">Stay&amp;Tobe</strain>
    </source>
</reference>
<dbReference type="AlphaFoldDB" id="A0AAD7ZV03"/>
<dbReference type="EMBL" id="JASPKZ010006442">
    <property type="protein sequence ID" value="KAJ9587389.1"/>
    <property type="molecule type" value="Genomic_DNA"/>
</dbReference>